<protein>
    <submittedName>
        <fullName evidence="5">Sugar O-acetyltransferase</fullName>
    </submittedName>
</protein>
<dbReference type="SMART" id="SM01266">
    <property type="entry name" value="Mac"/>
    <property type="match status" value="1"/>
</dbReference>
<evidence type="ECO:0000256" key="3">
    <source>
        <dbReference type="ARBA" id="ARBA00022737"/>
    </source>
</evidence>
<dbReference type="EMBL" id="JANHNZ010000004">
    <property type="protein sequence ID" value="MCQ9209991.1"/>
    <property type="molecule type" value="Genomic_DNA"/>
</dbReference>
<dbReference type="SUPFAM" id="SSF51161">
    <property type="entry name" value="Trimeric LpxA-like enzymes"/>
    <property type="match status" value="1"/>
</dbReference>
<reference evidence="5" key="2">
    <citation type="journal article" date="2023" name="Curr. Microbiol.">
        <title>Granulicatella seriolae sp. nov., a Novel Facultative Anaerobe Isolated from Yellowtail Marine Fish.</title>
        <authorList>
            <person name="Lee M."/>
            <person name="Choi Y.J."/>
            <person name="Farooq A."/>
            <person name="Jeong J.B."/>
            <person name="Jung M.Y."/>
        </authorList>
    </citation>
    <scope>NUCLEOTIDE SEQUENCE</scope>
    <source>
        <strain evidence="5">S8</strain>
    </source>
</reference>
<dbReference type="PANTHER" id="PTHR23416">
    <property type="entry name" value="SIALIC ACID SYNTHASE-RELATED"/>
    <property type="match status" value="1"/>
</dbReference>
<evidence type="ECO:0000256" key="2">
    <source>
        <dbReference type="ARBA" id="ARBA00022679"/>
    </source>
</evidence>
<dbReference type="Gene3D" id="2.160.10.10">
    <property type="entry name" value="Hexapeptide repeat proteins"/>
    <property type="match status" value="1"/>
</dbReference>
<evidence type="ECO:0000256" key="1">
    <source>
        <dbReference type="ARBA" id="ARBA00007274"/>
    </source>
</evidence>
<dbReference type="Pfam" id="PF12464">
    <property type="entry name" value="Mac"/>
    <property type="match status" value="1"/>
</dbReference>
<evidence type="ECO:0000259" key="4">
    <source>
        <dbReference type="SMART" id="SM01266"/>
    </source>
</evidence>
<dbReference type="CDD" id="cd03357">
    <property type="entry name" value="LbH_MAT_GAT"/>
    <property type="match status" value="1"/>
</dbReference>
<dbReference type="Pfam" id="PF00132">
    <property type="entry name" value="Hexapep"/>
    <property type="match status" value="1"/>
</dbReference>
<keyword evidence="2" id="KW-0808">Transferase</keyword>
<gene>
    <name evidence="5" type="ORF">NPA36_05455</name>
</gene>
<name>A0ABT1WNC5_9LACT</name>
<evidence type="ECO:0000313" key="6">
    <source>
        <dbReference type="Proteomes" id="UP001059480"/>
    </source>
</evidence>
<dbReference type="InterPro" id="IPR001451">
    <property type="entry name" value="Hexapep"/>
</dbReference>
<reference evidence="5" key="1">
    <citation type="submission" date="2022-07" db="EMBL/GenBank/DDBJ databases">
        <authorList>
            <person name="Jung M.-Y."/>
            <person name="Lee M."/>
        </authorList>
    </citation>
    <scope>NUCLEOTIDE SEQUENCE</scope>
    <source>
        <strain evidence="5">S8</strain>
    </source>
</reference>
<keyword evidence="3" id="KW-0677">Repeat</keyword>
<proteinExistence type="inferred from homology"/>
<organism evidence="5 6">
    <name type="scientific">Granulicatella seriolae</name>
    <dbReference type="NCBI Taxonomy" id="2967226"/>
    <lineage>
        <taxon>Bacteria</taxon>
        <taxon>Bacillati</taxon>
        <taxon>Bacillota</taxon>
        <taxon>Bacilli</taxon>
        <taxon>Lactobacillales</taxon>
        <taxon>Carnobacteriaceae</taxon>
        <taxon>Granulicatella</taxon>
    </lineage>
</organism>
<dbReference type="PANTHER" id="PTHR23416:SF23">
    <property type="entry name" value="ACETYLTRANSFERASE C18B11.09C-RELATED"/>
    <property type="match status" value="1"/>
</dbReference>
<keyword evidence="6" id="KW-1185">Reference proteome</keyword>
<dbReference type="InterPro" id="IPR018357">
    <property type="entry name" value="Hexapep_transf_CS"/>
</dbReference>
<dbReference type="InterPro" id="IPR024688">
    <property type="entry name" value="Mac_dom"/>
</dbReference>
<dbReference type="PROSITE" id="PS00101">
    <property type="entry name" value="HEXAPEP_TRANSFERASES"/>
    <property type="match status" value="1"/>
</dbReference>
<dbReference type="RefSeq" id="WP_256945107.1">
    <property type="nucleotide sequence ID" value="NZ_JANHNZ010000004.1"/>
</dbReference>
<reference evidence="5" key="3">
    <citation type="journal article" date="2023" name="Microbiol. Resour. Announc.">
        <title>Draft Genome Sequence of Granulicatella sp. Strain S8, Isolated from a Marine Fish, Seriola quinqueradiata.</title>
        <authorList>
            <person name="Lee M."/>
            <person name="Farooq A."/>
            <person name="Jeong J.B."/>
            <person name="Jung M.Y."/>
        </authorList>
    </citation>
    <scope>NUCLEOTIDE SEQUENCE</scope>
    <source>
        <strain evidence="5">S8</strain>
    </source>
</reference>
<comment type="caution">
    <text evidence="5">The sequence shown here is derived from an EMBL/GenBank/DDBJ whole genome shotgun (WGS) entry which is preliminary data.</text>
</comment>
<comment type="similarity">
    <text evidence="1">Belongs to the transferase hexapeptide repeat family.</text>
</comment>
<feature type="domain" description="Maltose/galactoside acetyltransferase" evidence="4">
    <location>
        <begin position="7"/>
        <end position="61"/>
    </location>
</feature>
<dbReference type="Proteomes" id="UP001059480">
    <property type="component" value="Unassembled WGS sequence"/>
</dbReference>
<dbReference type="InterPro" id="IPR051159">
    <property type="entry name" value="Hexapeptide_acetyltransf"/>
</dbReference>
<sequence>MTKDYDYQQMLVGELYLASEILPENGSARGKKLAQEINNLPIENREEIVRLEKELFGRTGEHIYVNPPLYVDYGRHIFMGENVYCNMDCLFLDVNTITIGNNVMFGPRVSLYTAGHPIDAEVRISDLEFGLPIVIEDNVWVGGGATILPGVTVGKNSIVASGAIVTKDVPANCIVGGNPARVLREITQQDKEYWQEKQREYFIKKENR</sequence>
<evidence type="ECO:0000313" key="5">
    <source>
        <dbReference type="EMBL" id="MCQ9209991.1"/>
    </source>
</evidence>
<dbReference type="InterPro" id="IPR011004">
    <property type="entry name" value="Trimer_LpxA-like_sf"/>
</dbReference>
<accession>A0ABT1WNC5</accession>